<feature type="compositionally biased region" description="Basic and acidic residues" evidence="1">
    <location>
        <begin position="7"/>
        <end position="22"/>
    </location>
</feature>
<dbReference type="EMBL" id="JBHTJT010000046">
    <property type="protein sequence ID" value="MFD0981615.1"/>
    <property type="molecule type" value="Genomic_DNA"/>
</dbReference>
<keyword evidence="3" id="KW-1185">Reference proteome</keyword>
<evidence type="ECO:0000313" key="3">
    <source>
        <dbReference type="Proteomes" id="UP001597108"/>
    </source>
</evidence>
<organism evidence="2 3">
    <name type="scientific">Tropicimonas aquimaris</name>
    <dbReference type="NCBI Taxonomy" id="914152"/>
    <lineage>
        <taxon>Bacteria</taxon>
        <taxon>Pseudomonadati</taxon>
        <taxon>Pseudomonadota</taxon>
        <taxon>Alphaproteobacteria</taxon>
        <taxon>Rhodobacterales</taxon>
        <taxon>Roseobacteraceae</taxon>
        <taxon>Tropicimonas</taxon>
    </lineage>
</organism>
<name>A0ABW3IU25_9RHOB</name>
<reference evidence="3" key="1">
    <citation type="journal article" date="2019" name="Int. J. Syst. Evol. Microbiol.">
        <title>The Global Catalogue of Microorganisms (GCM) 10K type strain sequencing project: providing services to taxonomists for standard genome sequencing and annotation.</title>
        <authorList>
            <consortium name="The Broad Institute Genomics Platform"/>
            <consortium name="The Broad Institute Genome Sequencing Center for Infectious Disease"/>
            <person name="Wu L."/>
            <person name="Ma J."/>
        </authorList>
    </citation>
    <scope>NUCLEOTIDE SEQUENCE [LARGE SCALE GENOMIC DNA]</scope>
    <source>
        <strain evidence="3">CCUG 60524</strain>
    </source>
</reference>
<dbReference type="InterPro" id="IPR025048">
    <property type="entry name" value="DUF3987"/>
</dbReference>
<evidence type="ECO:0000256" key="1">
    <source>
        <dbReference type="SAM" id="MobiDB-lite"/>
    </source>
</evidence>
<dbReference type="Proteomes" id="UP001597108">
    <property type="component" value="Unassembled WGS sequence"/>
</dbReference>
<gene>
    <name evidence="2" type="ORF">ACFQ2S_18430</name>
</gene>
<dbReference type="RefSeq" id="WP_386077038.1">
    <property type="nucleotide sequence ID" value="NZ_JBHTJT010000046.1"/>
</dbReference>
<accession>A0ABW3IU25</accession>
<feature type="region of interest" description="Disordered" evidence="1">
    <location>
        <begin position="1"/>
        <end position="22"/>
    </location>
</feature>
<comment type="caution">
    <text evidence="2">The sequence shown here is derived from an EMBL/GenBank/DDBJ whole genome shotgun (WGS) entry which is preliminary data.</text>
</comment>
<dbReference type="Pfam" id="PF13148">
    <property type="entry name" value="DUF3987"/>
    <property type="match status" value="1"/>
</dbReference>
<protein>
    <submittedName>
        <fullName evidence="2">DUF3987 domain-containing protein</fullName>
    </submittedName>
</protein>
<proteinExistence type="predicted"/>
<sequence length="95" mass="10392">MWKGERHRTLAEAKKGKGEKRVAAQADLDALRSEPPPIASPERVVTQPTFEGLTHVFAKGQPRLGIFSVEAGQFPRGNAMNSDVRQKTLAALIDL</sequence>
<evidence type="ECO:0000313" key="2">
    <source>
        <dbReference type="EMBL" id="MFD0981615.1"/>
    </source>
</evidence>